<dbReference type="InterPro" id="IPR056823">
    <property type="entry name" value="TEN-like_YD-shell"/>
</dbReference>
<evidence type="ECO:0000256" key="1">
    <source>
        <dbReference type="ARBA" id="ARBA00022737"/>
    </source>
</evidence>
<feature type="region of interest" description="Disordered" evidence="2">
    <location>
        <begin position="1128"/>
        <end position="1152"/>
    </location>
</feature>
<feature type="region of interest" description="Disordered" evidence="2">
    <location>
        <begin position="1536"/>
        <end position="1556"/>
    </location>
</feature>
<dbReference type="PROSITE" id="PS50818">
    <property type="entry name" value="INTEIN_C_TER"/>
    <property type="match status" value="1"/>
</dbReference>
<feature type="region of interest" description="Disordered" evidence="2">
    <location>
        <begin position="1953"/>
        <end position="1972"/>
    </location>
</feature>
<proteinExistence type="predicted"/>
<evidence type="ECO:0000313" key="4">
    <source>
        <dbReference type="EMBL" id="QES51438.1"/>
    </source>
</evidence>
<dbReference type="InterPro" id="IPR030934">
    <property type="entry name" value="Intein_C"/>
</dbReference>
<dbReference type="Gene3D" id="2.180.10.10">
    <property type="entry name" value="RHS repeat-associated core"/>
    <property type="match status" value="2"/>
</dbReference>
<dbReference type="Pfam" id="PF07591">
    <property type="entry name" value="PT-HINT"/>
    <property type="match status" value="1"/>
</dbReference>
<dbReference type="Gene3D" id="2.170.16.10">
    <property type="entry name" value="Hedgehog/Intein (Hint) domain"/>
    <property type="match status" value="1"/>
</dbReference>
<dbReference type="Pfam" id="PF25023">
    <property type="entry name" value="TEN_YD-shell"/>
    <property type="match status" value="1"/>
</dbReference>
<evidence type="ECO:0000259" key="3">
    <source>
        <dbReference type="SMART" id="SM00306"/>
    </source>
</evidence>
<dbReference type="CDD" id="cd00081">
    <property type="entry name" value="Hint"/>
    <property type="match status" value="1"/>
</dbReference>
<accession>A0A5P2DBF5</accession>
<reference evidence="4 5" key="1">
    <citation type="submission" date="2018-05" db="EMBL/GenBank/DDBJ databases">
        <title>Streptomyces venezuelae.</title>
        <authorList>
            <person name="Kim W."/>
            <person name="Lee N."/>
            <person name="Cho B.-K."/>
        </authorList>
    </citation>
    <scope>NUCLEOTIDE SEQUENCE [LARGE SCALE GENOMIC DNA]</scope>
    <source>
        <strain evidence="4 5">ATCC 21782</strain>
    </source>
</reference>
<dbReference type="InterPro" id="IPR003587">
    <property type="entry name" value="Hint_dom_N"/>
</dbReference>
<evidence type="ECO:0000313" key="5">
    <source>
        <dbReference type="Proteomes" id="UP000325211"/>
    </source>
</evidence>
<organism evidence="4 5">
    <name type="scientific">Streptomyces venezuelae</name>
    <dbReference type="NCBI Taxonomy" id="54571"/>
    <lineage>
        <taxon>Bacteria</taxon>
        <taxon>Bacillati</taxon>
        <taxon>Actinomycetota</taxon>
        <taxon>Actinomycetes</taxon>
        <taxon>Kitasatosporales</taxon>
        <taxon>Streptomycetaceae</taxon>
        <taxon>Streptomyces</taxon>
    </lineage>
</organism>
<dbReference type="InterPro" id="IPR031325">
    <property type="entry name" value="RHS_repeat"/>
</dbReference>
<dbReference type="GO" id="GO:0016539">
    <property type="term" value="P:intein-mediated protein splicing"/>
    <property type="evidence" value="ECO:0007669"/>
    <property type="project" value="InterPro"/>
</dbReference>
<feature type="compositionally biased region" description="Low complexity" evidence="2">
    <location>
        <begin position="801"/>
        <end position="810"/>
    </location>
</feature>
<dbReference type="InterPro" id="IPR036844">
    <property type="entry name" value="Hint_dom_sf"/>
</dbReference>
<dbReference type="PANTHER" id="PTHR32305:SF17">
    <property type="entry name" value="TRNA NUCLEASE WAPA"/>
    <property type="match status" value="1"/>
</dbReference>
<dbReference type="SMART" id="SM00306">
    <property type="entry name" value="HintN"/>
    <property type="match status" value="1"/>
</dbReference>
<feature type="region of interest" description="Disordered" evidence="2">
    <location>
        <begin position="800"/>
        <end position="820"/>
    </location>
</feature>
<dbReference type="EMBL" id="CP029190">
    <property type="protein sequence ID" value="QES51438.1"/>
    <property type="molecule type" value="Genomic_DNA"/>
</dbReference>
<name>A0A5P2DBF5_STRVZ</name>
<dbReference type="PANTHER" id="PTHR32305">
    <property type="match status" value="1"/>
</dbReference>
<dbReference type="Proteomes" id="UP000325211">
    <property type="component" value="Chromosome"/>
</dbReference>
<evidence type="ECO:0000256" key="2">
    <source>
        <dbReference type="SAM" id="MobiDB-lite"/>
    </source>
</evidence>
<dbReference type="SUPFAM" id="SSF51294">
    <property type="entry name" value="Hedgehog/intein (Hint) domain"/>
    <property type="match status" value="1"/>
</dbReference>
<protein>
    <recommendedName>
        <fullName evidence="3">Hint domain-containing protein</fullName>
    </recommendedName>
</protein>
<sequence>MGNLPVRLAAEAGPPGSAALRSPDAPKAADPSAKVRVRVDLADRAAGRRIGIDGVLLGLRRTDSVPGPTPVSVELDYAPFRSAYGGDWASRLRFLALPGCALTTPDVPECRRTSPVPTHNDARTSRLTAKVDATSAAAGATAAPGGGVVLAAVAAPQGPKGDFRATTLAPTGTWQGGGPAGDFSWSYPLELPPSLGGPGPTLALGYSSSSVDGRTSASQAQGSWVGDGWDLASSFIERTFPQCADDKKPGSGFNNPPDETGDVCQGPPVVAMSLNGNSTQLVLDDATKKWRAQSEDGSTIELLRGASNGDKEGEHWVVTTLDGAQYHFGRNRLPGWAAGKPETKSVWTEPVVGNHPGEDCHTQAFANSFCNQAYRWNLDLVVDPRGNAMAHYYETETNSYGSNVRTDGTSTNRTYVRGGWLARTEYGLRSDNLYAPAPAQVDFTVAERCLPAPGVNCSPGALTKDTAKNWPDVPFDQNCNPGEDCKDRYAPTFWSRKRLAQIDTRVRVGGQLRDVDTWVLTHDFPMAGDGSDRALWLGSVQRTGKNGTTPGTSMPPVVFVGKQLPNRVDNNGDGSPPYFRYRVEAIHTETGQSTAVTYAPTECSTVNPVRMPANPESNGLRCFPAKLELRNPSDPDAPPTYKLDWFHKHLVTVIRDEDRNGNSPGKTTSFEYVGAPAWAFDDDNELLASELRTWSQWRGYERVRTLVGDARYDAPSLVENLYFRGMDGDRLPAGTRSVEITDSEGGKVRDTEDFSGQVREVLYYDGVGGSLNSATVYTPWLGEVTAQRARDGSPPLVARVQQTTRTSSRTALSDGRGWQRTATENSFDKYGLQQTNNDLGDLATATDDTCTRITYTPNLDKHVLNLVGRTETVAKACAAPTSRPDDVISDQLGHYDPVGNSTGGAVLDRYENGSPKYQSNGSVTVDEYGRPKVTTDIYGVTTTNSYTPATGEIPSRITSVNGLGHTTAIEVDPARAVPLAQTDTNGRRTVMRYDPLGRMVKVWTPDRDPNTESPDAEFAYDVRTDGPVVITSRKLLENGGYRTQYDLYDGMLRLRQTQLPGLGGGRVITDTFYNSRGEAWKQNAAYFNSDSGPVPVLWAPLDSAVPASTVTEYDALGRSTATITRKHGEETWRSTTTRGGDWEAVDPPPGTTPTKAYFDARGHRTELRQFKGGGPTGAYDATRYEYDRRGHLAKVVDPAGAVWTYEHDLRGRRTKSVDPDRGTTTQTYDAGSRLLTTTDGRGKTLAFAYDVLGRPTATHEGSLQGPKLTAQTYDTLPGAVGLPVSSSRFVNGHEYKVETTGFDTEYRPTGSKVTIPAAEGKLAGTYAYASGYKPNTGLPAWIRHPAAGGLPVENVATEYNGLDLPSKMTVAGATFVDDVVYDAVGRTRITKTGPFGKQVWSSYEYDAHTGRITSVVNDRESAPQRINRVDYRYDQSGNILGITDAEGPDPGPSRTDTQCFAYDHVNRLTDAWSATDDCAARPDGAGPGTRPAIGGPDPYWTSYTYDITGSRQTEVQHDPAGNTAADVTRAYAYPTGPGAKTHQLSSVTTTGPGGSRVENYAYDEVGNTRTRTTTGDTQTLEWDAEGHLAKSTTAGKTTEFLYDAVGSRLIRRDADATTLYLPGNELKLTKATDKVTGTRYYSHPAGPTMVRTNELGTIQTSYLLSDHNGTANTSVEAGGSQSVTRRKSTPFGGPRGTQPSVWPGEKGFVGGTIDRSTGLVHLGAREYDPAIGRFISVDPIMDNTDPQQMQAYSYAENSPVTKSDPTGLWSQCPPNADRCMLVGGLRDFRPPTAVEQLRPYSPPAAPTHPRPAQADVDRARFLANQSKLDYAAQVAREVLKDMSGYNDVMSCIGGSVGSCAMLAIEAAMFFAGKAKKILKALKKVQKALDKWSGEVSWARGIVRQADEAAAADAKYLEDLAAYNKKYDEDLAAARKADEDAAAAAAKQQDEAAAAAKKEADAGGNADGGSCPVGNSFAPDTEILLADGTTKPIQDIKLGDQVLATDPETGTTAPEPAVGLIVGEGYKNLVTLTVDTDPDPESTRTDTITATDGHPFWVENLREWIPAKALTPGTWLRTSAGTYVQLTATKSWTEPHRVHNLTVADVHTYYVLAGATPVLVHNCGGALLDRARELYATRADEASTVAVARVQNVNTNRVETWVATERTGLPDEWKGGNAPLRGERYIPGQGHAEATIMNRLGSDWKIVGMASSTRMCPACFAQATGPGVGLTPSPIGKGTGVSSTGNTPWRVVLGGGG</sequence>
<dbReference type="NCBIfam" id="TIGR01643">
    <property type="entry name" value="YD_repeat_2x"/>
    <property type="match status" value="1"/>
</dbReference>
<dbReference type="PROSITE" id="PS50817">
    <property type="entry name" value="INTEIN_N_TER"/>
    <property type="match status" value="1"/>
</dbReference>
<dbReference type="InterPro" id="IPR050708">
    <property type="entry name" value="T6SS_VgrG/RHS"/>
</dbReference>
<dbReference type="InterPro" id="IPR022385">
    <property type="entry name" value="Rhs_assc_core"/>
</dbReference>
<dbReference type="Pfam" id="PF05593">
    <property type="entry name" value="RHS_repeat"/>
    <property type="match status" value="2"/>
</dbReference>
<feature type="compositionally biased region" description="Polar residues" evidence="2">
    <location>
        <begin position="1669"/>
        <end position="1683"/>
    </location>
</feature>
<keyword evidence="1" id="KW-0677">Repeat</keyword>
<dbReference type="NCBIfam" id="TIGR03696">
    <property type="entry name" value="Rhs_assc_core"/>
    <property type="match status" value="1"/>
</dbReference>
<dbReference type="InterPro" id="IPR006141">
    <property type="entry name" value="Intein_N"/>
</dbReference>
<dbReference type="InterPro" id="IPR006530">
    <property type="entry name" value="YD"/>
</dbReference>
<feature type="region of interest" description="Disordered" evidence="2">
    <location>
        <begin position="1669"/>
        <end position="1705"/>
    </location>
</feature>
<gene>
    <name evidence="4" type="ORF">DEJ50_29940</name>
</gene>
<feature type="region of interest" description="Disordered" evidence="2">
    <location>
        <begin position="1"/>
        <end position="31"/>
    </location>
</feature>
<feature type="compositionally biased region" description="Low complexity" evidence="2">
    <location>
        <begin position="22"/>
        <end position="31"/>
    </location>
</feature>
<feature type="domain" description="Hint" evidence="3">
    <location>
        <begin position="1973"/>
        <end position="2079"/>
    </location>
</feature>